<dbReference type="GO" id="GO:0016491">
    <property type="term" value="F:oxidoreductase activity"/>
    <property type="evidence" value="ECO:0007669"/>
    <property type="project" value="UniProtKB-KW"/>
</dbReference>
<dbReference type="InterPro" id="IPR013154">
    <property type="entry name" value="ADH-like_N"/>
</dbReference>
<protein>
    <submittedName>
        <fullName evidence="8">Threonine dehydrogenase and related Zn-dependent dehydrogenases</fullName>
    </submittedName>
</protein>
<dbReference type="PANTHER" id="PTHR42813">
    <property type="entry name" value="ZINC-TYPE ALCOHOL DEHYDROGENASE-LIKE"/>
    <property type="match status" value="1"/>
</dbReference>
<name>A0A6J4JE96_9PROT</name>
<comment type="similarity">
    <text evidence="5">Belongs to the zinc-containing alcohol dehydrogenase family.</text>
</comment>
<comment type="cofactor">
    <cofactor evidence="1 5">
        <name>Zn(2+)</name>
        <dbReference type="ChEBI" id="CHEBI:29105"/>
    </cofactor>
</comment>
<dbReference type="InterPro" id="IPR036291">
    <property type="entry name" value="NAD(P)-bd_dom_sf"/>
</dbReference>
<accession>A0A6J4JE96</accession>
<dbReference type="PANTHER" id="PTHR42813:SF2">
    <property type="entry name" value="DEHYDROGENASE, ZINC-CONTAINING, PUTATIVE (AFU_ORTHOLOGUE AFUA_2G02810)-RELATED"/>
    <property type="match status" value="1"/>
</dbReference>
<dbReference type="Pfam" id="PF08240">
    <property type="entry name" value="ADH_N"/>
    <property type="match status" value="1"/>
</dbReference>
<dbReference type="SUPFAM" id="SSF51735">
    <property type="entry name" value="NAD(P)-binding Rossmann-fold domains"/>
    <property type="match status" value="1"/>
</dbReference>
<feature type="domain" description="Alcohol dehydrogenase-like C-terminal" evidence="6">
    <location>
        <begin position="196"/>
        <end position="276"/>
    </location>
</feature>
<dbReference type="Gene3D" id="3.90.180.10">
    <property type="entry name" value="Medium-chain alcohol dehydrogenases, catalytic domain"/>
    <property type="match status" value="1"/>
</dbReference>
<dbReference type="PROSITE" id="PS00059">
    <property type="entry name" value="ADH_ZINC"/>
    <property type="match status" value="1"/>
</dbReference>
<dbReference type="CDD" id="cd08283">
    <property type="entry name" value="FDH_like_1"/>
    <property type="match status" value="1"/>
</dbReference>
<gene>
    <name evidence="8" type="ORF">AVDCRST_MAG27-3453</name>
</gene>
<dbReference type="SUPFAM" id="SSF50129">
    <property type="entry name" value="GroES-like"/>
    <property type="match status" value="1"/>
</dbReference>
<keyword evidence="2 5" id="KW-0479">Metal-binding</keyword>
<evidence type="ECO:0000313" key="8">
    <source>
        <dbReference type="EMBL" id="CAA9276561.1"/>
    </source>
</evidence>
<evidence type="ECO:0000256" key="4">
    <source>
        <dbReference type="ARBA" id="ARBA00023002"/>
    </source>
</evidence>
<evidence type="ECO:0000256" key="2">
    <source>
        <dbReference type="ARBA" id="ARBA00022723"/>
    </source>
</evidence>
<dbReference type="AlphaFoldDB" id="A0A6J4JE96"/>
<dbReference type="EMBL" id="CADCTD010000156">
    <property type="protein sequence ID" value="CAA9276561.1"/>
    <property type="molecule type" value="Genomic_DNA"/>
</dbReference>
<evidence type="ECO:0000259" key="7">
    <source>
        <dbReference type="Pfam" id="PF08240"/>
    </source>
</evidence>
<dbReference type="InterPro" id="IPR002328">
    <property type="entry name" value="ADH_Zn_CS"/>
</dbReference>
<reference evidence="8" key="1">
    <citation type="submission" date="2020-02" db="EMBL/GenBank/DDBJ databases">
        <authorList>
            <person name="Meier V. D."/>
        </authorList>
    </citation>
    <scope>NUCLEOTIDE SEQUENCE</scope>
    <source>
        <strain evidence="8">AVDCRST_MAG27</strain>
    </source>
</reference>
<dbReference type="InterPro" id="IPR011032">
    <property type="entry name" value="GroES-like_sf"/>
</dbReference>
<keyword evidence="4" id="KW-0560">Oxidoreductase</keyword>
<feature type="domain" description="Alcohol dehydrogenase-like N-terminal" evidence="7">
    <location>
        <begin position="25"/>
        <end position="149"/>
    </location>
</feature>
<evidence type="ECO:0000256" key="3">
    <source>
        <dbReference type="ARBA" id="ARBA00022833"/>
    </source>
</evidence>
<dbReference type="Pfam" id="PF00107">
    <property type="entry name" value="ADH_zinc_N"/>
    <property type="match status" value="1"/>
</dbReference>
<evidence type="ECO:0000256" key="5">
    <source>
        <dbReference type="RuleBase" id="RU361277"/>
    </source>
</evidence>
<organism evidence="8">
    <name type="scientific">uncultured Craurococcus sp</name>
    <dbReference type="NCBI Taxonomy" id="1135998"/>
    <lineage>
        <taxon>Bacteria</taxon>
        <taxon>Pseudomonadati</taxon>
        <taxon>Pseudomonadota</taxon>
        <taxon>Alphaproteobacteria</taxon>
        <taxon>Acetobacterales</taxon>
        <taxon>Acetobacteraceae</taxon>
        <taxon>Craurococcus</taxon>
        <taxon>environmental samples</taxon>
    </lineage>
</organism>
<proteinExistence type="inferred from homology"/>
<keyword evidence="3 5" id="KW-0862">Zinc</keyword>
<evidence type="ECO:0000259" key="6">
    <source>
        <dbReference type="Pfam" id="PF00107"/>
    </source>
</evidence>
<dbReference type="Gene3D" id="3.40.50.720">
    <property type="entry name" value="NAD(P)-binding Rossmann-like Domain"/>
    <property type="match status" value="1"/>
</dbReference>
<sequence>MRALRWHGKQDIRCDNVPDPKIEHPRDAIIKVTSCAICGSDLHLYDGFMPGMENGDIMGHETMGIVEEVGSEVSNLKKGDRVVIPFTIFCGECDQCRRGNFSVCERSNRNKSLADKVFGHTTAGLFGYTHLTGGYPGGQAEYLRVPFADRTHIKVPLGIPDETLLFLSDIFPTGWQAAVQCDIQPDDTVAIWGCGPVGQFAIRSALLLGAKHVIAIDRVPERLAMAEAGGATVIDFSKESVVERLNELTRGKGPEKCIDCVGLEAHATATIDSMYDRAKQAVMLETDRPHVLREMMYVCRPAGTLSIPGVYGGLLDKVPFGMAMNKGLTFRMGQTHVNRWSDDLLRRIEQGQIDPSFVITHKVGLEEGPGMYKTFRDKLDGCIKVVLTP</sequence>
<dbReference type="InterPro" id="IPR013149">
    <property type="entry name" value="ADH-like_C"/>
</dbReference>
<dbReference type="GO" id="GO:0008270">
    <property type="term" value="F:zinc ion binding"/>
    <property type="evidence" value="ECO:0007669"/>
    <property type="project" value="InterPro"/>
</dbReference>
<evidence type="ECO:0000256" key="1">
    <source>
        <dbReference type="ARBA" id="ARBA00001947"/>
    </source>
</evidence>